<dbReference type="Gene3D" id="3.10.180.10">
    <property type="entry name" value="2,3-Dihydroxybiphenyl 1,2-Dioxygenase, domain 1"/>
    <property type="match status" value="1"/>
</dbReference>
<dbReference type="SUPFAM" id="SSF54593">
    <property type="entry name" value="Glyoxalase/Bleomycin resistance protein/Dihydroxybiphenyl dioxygenase"/>
    <property type="match status" value="1"/>
</dbReference>
<accession>A0A433A014</accession>
<dbReference type="PROSITE" id="PS51819">
    <property type="entry name" value="VOC"/>
    <property type="match status" value="1"/>
</dbReference>
<dbReference type="GO" id="GO:0051213">
    <property type="term" value="F:dioxygenase activity"/>
    <property type="evidence" value="ECO:0007669"/>
    <property type="project" value="UniProtKB-KW"/>
</dbReference>
<feature type="domain" description="VOC" evidence="1">
    <location>
        <begin position="6"/>
        <end position="130"/>
    </location>
</feature>
<keyword evidence="3" id="KW-1185">Reference proteome</keyword>
<dbReference type="AlphaFoldDB" id="A0A433A014"/>
<dbReference type="Pfam" id="PF00903">
    <property type="entry name" value="Glyoxalase"/>
    <property type="match status" value="1"/>
</dbReference>
<dbReference type="InterPro" id="IPR004360">
    <property type="entry name" value="Glyas_Fos-R_dOase_dom"/>
</dbReference>
<name>A0A433A014_9FUNG</name>
<organism evidence="2 3">
    <name type="scientific">Jimgerdemannia flammicorona</name>
    <dbReference type="NCBI Taxonomy" id="994334"/>
    <lineage>
        <taxon>Eukaryota</taxon>
        <taxon>Fungi</taxon>
        <taxon>Fungi incertae sedis</taxon>
        <taxon>Mucoromycota</taxon>
        <taxon>Mucoromycotina</taxon>
        <taxon>Endogonomycetes</taxon>
        <taxon>Endogonales</taxon>
        <taxon>Endogonaceae</taxon>
        <taxon>Jimgerdemannia</taxon>
    </lineage>
</organism>
<comment type="caution">
    <text evidence="2">The sequence shown here is derived from an EMBL/GenBank/DDBJ whole genome shotgun (WGS) entry which is preliminary data.</text>
</comment>
<sequence>MSYLRCINHVNITISAGTEALAAARQYYVGMLGMKQLPRPANLDNGVEGIWLQVGAGPQQVHISAEEVADVRPWAMDSKRHPAFNVSDVHALRKHMVDSGANVMDAEEIVGNVRFFCRDPWGNRLEFMQPDEEVGAR</sequence>
<dbReference type="EMBL" id="RBNI01024764">
    <property type="protein sequence ID" value="RUO95915.1"/>
    <property type="molecule type" value="Genomic_DNA"/>
</dbReference>
<evidence type="ECO:0000313" key="2">
    <source>
        <dbReference type="EMBL" id="RUO95915.1"/>
    </source>
</evidence>
<dbReference type="InterPro" id="IPR029068">
    <property type="entry name" value="Glyas_Bleomycin-R_OHBP_Dase"/>
</dbReference>
<dbReference type="Proteomes" id="UP000268093">
    <property type="component" value="Unassembled WGS sequence"/>
</dbReference>
<protein>
    <submittedName>
        <fullName evidence="2">Glyoxalase/bleomycin resistance protein/dioxygenase</fullName>
    </submittedName>
</protein>
<gene>
    <name evidence="2" type="ORF">BC936DRAFT_142970</name>
</gene>
<dbReference type="PANTHER" id="PTHR39175">
    <property type="entry name" value="FAMILY PROTEIN, PUTATIVE (AFU_ORTHOLOGUE AFUA_3G15060)-RELATED"/>
    <property type="match status" value="1"/>
</dbReference>
<evidence type="ECO:0000259" key="1">
    <source>
        <dbReference type="PROSITE" id="PS51819"/>
    </source>
</evidence>
<keyword evidence="2" id="KW-0560">Oxidoreductase</keyword>
<dbReference type="PANTHER" id="PTHR39175:SF1">
    <property type="entry name" value="FAMILY PROTEIN, PUTATIVE (AFU_ORTHOLOGUE AFUA_3G15060)-RELATED"/>
    <property type="match status" value="1"/>
</dbReference>
<proteinExistence type="predicted"/>
<dbReference type="InterPro" id="IPR037523">
    <property type="entry name" value="VOC_core"/>
</dbReference>
<keyword evidence="2" id="KW-0223">Dioxygenase</keyword>
<reference evidence="2 3" key="1">
    <citation type="journal article" date="2018" name="New Phytol.">
        <title>Phylogenomics of Endogonaceae and evolution of mycorrhizas within Mucoromycota.</title>
        <authorList>
            <person name="Chang Y."/>
            <person name="Desiro A."/>
            <person name="Na H."/>
            <person name="Sandor L."/>
            <person name="Lipzen A."/>
            <person name="Clum A."/>
            <person name="Barry K."/>
            <person name="Grigoriev I.V."/>
            <person name="Martin F.M."/>
            <person name="Stajich J.E."/>
            <person name="Smith M.E."/>
            <person name="Bonito G."/>
            <person name="Spatafora J.W."/>
        </authorList>
    </citation>
    <scope>NUCLEOTIDE SEQUENCE [LARGE SCALE GENOMIC DNA]</scope>
    <source>
        <strain evidence="2 3">GMNB39</strain>
    </source>
</reference>
<evidence type="ECO:0000313" key="3">
    <source>
        <dbReference type="Proteomes" id="UP000268093"/>
    </source>
</evidence>